<dbReference type="Proteomes" id="UP000550508">
    <property type="component" value="Unassembled WGS sequence"/>
</dbReference>
<evidence type="ECO:0000313" key="1">
    <source>
        <dbReference type="EMBL" id="NTS30708.1"/>
    </source>
</evidence>
<comment type="caution">
    <text evidence="1">The sequence shown here is derived from an EMBL/GenBank/DDBJ whole genome shotgun (WGS) entry which is preliminary data.</text>
</comment>
<proteinExistence type="predicted"/>
<accession>A0A849VLF2</accession>
<dbReference type="EMBL" id="JABUMX010000001">
    <property type="protein sequence ID" value="NTS30708.1"/>
    <property type="molecule type" value="Genomic_DNA"/>
</dbReference>
<evidence type="ECO:0000313" key="2">
    <source>
        <dbReference type="Proteomes" id="UP000550508"/>
    </source>
</evidence>
<keyword evidence="2" id="KW-1185">Reference proteome</keyword>
<sequence>MTSVPLHAPYEVRRSRKIAAAYDRTHLQLKLEVARKEAALAQMEFELGLIVEHAMRRSQETIL</sequence>
<dbReference type="RefSeq" id="WP_174207780.1">
    <property type="nucleotide sequence ID" value="NZ_JABUMX010000001.1"/>
</dbReference>
<dbReference type="AlphaFoldDB" id="A0A849VLF2"/>
<name>A0A849VLF2_9HYPH</name>
<organism evidence="1 2">
    <name type="scientific">Phyllobacterium pellucidum</name>
    <dbReference type="NCBI Taxonomy" id="2740464"/>
    <lineage>
        <taxon>Bacteria</taxon>
        <taxon>Pseudomonadati</taxon>
        <taxon>Pseudomonadota</taxon>
        <taxon>Alphaproteobacteria</taxon>
        <taxon>Hyphomicrobiales</taxon>
        <taxon>Phyllobacteriaceae</taxon>
        <taxon>Phyllobacterium</taxon>
    </lineage>
</organism>
<protein>
    <submittedName>
        <fullName evidence="1">Uncharacterized protein</fullName>
    </submittedName>
</protein>
<gene>
    <name evidence="1" type="ORF">HQ945_05530</name>
</gene>
<reference evidence="1 2" key="1">
    <citation type="submission" date="2020-05" db="EMBL/GenBank/DDBJ databases">
        <authorList>
            <person name="Kim M.K."/>
        </authorList>
    </citation>
    <scope>NUCLEOTIDE SEQUENCE [LARGE SCALE GENOMIC DNA]</scope>
    <source>
        <strain evidence="1 2">BT25</strain>
    </source>
</reference>